<dbReference type="AlphaFoldDB" id="A0A8D8E3A3"/>
<feature type="compositionally biased region" description="Low complexity" evidence="1">
    <location>
        <begin position="38"/>
        <end position="50"/>
    </location>
</feature>
<feature type="region of interest" description="Disordered" evidence="1">
    <location>
        <begin position="25"/>
        <end position="98"/>
    </location>
</feature>
<dbReference type="EMBL" id="HBUE01288555">
    <property type="protein sequence ID" value="CAG6572901.1"/>
    <property type="molecule type" value="Transcribed_RNA"/>
</dbReference>
<sequence length="164" mass="18719">MGAPSKPRDPTGSCRRPTRTHCWQHWPSNRRPGWPARANNSANSWSSTWTGKVWPRKERTSPSSRVRFHVSRLTASTSRPRSLRPCRRPTGWPTRISRCTNRRPSRPAAWYLTDSTTAMESCKMAAAAAKRAYRRSPTKNLKLPERSALRCTEATSGRSKAPFW</sequence>
<dbReference type="EMBL" id="HBUE01288557">
    <property type="protein sequence ID" value="CAG6572905.1"/>
    <property type="molecule type" value="Transcribed_RNA"/>
</dbReference>
<protein>
    <submittedName>
        <fullName evidence="2">(northern house mosquito) hypothetical protein</fullName>
    </submittedName>
</protein>
<evidence type="ECO:0000256" key="1">
    <source>
        <dbReference type="SAM" id="MobiDB-lite"/>
    </source>
</evidence>
<feature type="region of interest" description="Disordered" evidence="1">
    <location>
        <begin position="1"/>
        <end position="20"/>
    </location>
</feature>
<proteinExistence type="predicted"/>
<dbReference type="EMBL" id="HBUE01182913">
    <property type="protein sequence ID" value="CAG6521317.1"/>
    <property type="molecule type" value="Transcribed_RNA"/>
</dbReference>
<reference evidence="2" key="1">
    <citation type="submission" date="2021-05" db="EMBL/GenBank/DDBJ databases">
        <authorList>
            <person name="Alioto T."/>
            <person name="Alioto T."/>
            <person name="Gomez Garrido J."/>
        </authorList>
    </citation>
    <scope>NUCLEOTIDE SEQUENCE</scope>
</reference>
<dbReference type="EMBL" id="HBUE01182915">
    <property type="protein sequence ID" value="CAG6521321.1"/>
    <property type="molecule type" value="Transcribed_RNA"/>
</dbReference>
<evidence type="ECO:0000313" key="2">
    <source>
        <dbReference type="EMBL" id="CAG6521317.1"/>
    </source>
</evidence>
<organism evidence="2">
    <name type="scientific">Culex pipiens</name>
    <name type="common">House mosquito</name>
    <dbReference type="NCBI Taxonomy" id="7175"/>
    <lineage>
        <taxon>Eukaryota</taxon>
        <taxon>Metazoa</taxon>
        <taxon>Ecdysozoa</taxon>
        <taxon>Arthropoda</taxon>
        <taxon>Hexapoda</taxon>
        <taxon>Insecta</taxon>
        <taxon>Pterygota</taxon>
        <taxon>Neoptera</taxon>
        <taxon>Endopterygota</taxon>
        <taxon>Diptera</taxon>
        <taxon>Nematocera</taxon>
        <taxon>Culicoidea</taxon>
        <taxon>Culicidae</taxon>
        <taxon>Culicinae</taxon>
        <taxon>Culicini</taxon>
        <taxon>Culex</taxon>
        <taxon>Culex</taxon>
    </lineage>
</organism>
<accession>A0A8D8E3A3</accession>
<name>A0A8D8E3A3_CULPI</name>